<proteinExistence type="predicted"/>
<keyword evidence="2" id="KW-1185">Reference proteome</keyword>
<dbReference type="Proteomes" id="UP000831701">
    <property type="component" value="Chromosome 1"/>
</dbReference>
<evidence type="ECO:0000313" key="1">
    <source>
        <dbReference type="EMBL" id="KAI3376846.1"/>
    </source>
</evidence>
<dbReference type="EMBL" id="CM041531">
    <property type="protein sequence ID" value="KAI3376846.1"/>
    <property type="molecule type" value="Genomic_DNA"/>
</dbReference>
<name>A0ACB8XA68_9TELE</name>
<organism evidence="1 2">
    <name type="scientific">Scortum barcoo</name>
    <name type="common">barcoo grunter</name>
    <dbReference type="NCBI Taxonomy" id="214431"/>
    <lineage>
        <taxon>Eukaryota</taxon>
        <taxon>Metazoa</taxon>
        <taxon>Chordata</taxon>
        <taxon>Craniata</taxon>
        <taxon>Vertebrata</taxon>
        <taxon>Euteleostomi</taxon>
        <taxon>Actinopterygii</taxon>
        <taxon>Neopterygii</taxon>
        <taxon>Teleostei</taxon>
        <taxon>Neoteleostei</taxon>
        <taxon>Acanthomorphata</taxon>
        <taxon>Eupercaria</taxon>
        <taxon>Centrarchiformes</taxon>
        <taxon>Terapontoidei</taxon>
        <taxon>Terapontidae</taxon>
        <taxon>Scortum</taxon>
    </lineage>
</organism>
<protein>
    <submittedName>
        <fullName evidence="1">Uncharacterized protein</fullName>
    </submittedName>
</protein>
<accession>A0ACB8XA68</accession>
<gene>
    <name evidence="1" type="ORF">L3Q82_000421</name>
</gene>
<evidence type="ECO:0000313" key="2">
    <source>
        <dbReference type="Proteomes" id="UP000831701"/>
    </source>
</evidence>
<comment type="caution">
    <text evidence="1">The sequence shown here is derived from an EMBL/GenBank/DDBJ whole genome shotgun (WGS) entry which is preliminary data.</text>
</comment>
<reference evidence="1" key="1">
    <citation type="submission" date="2022-04" db="EMBL/GenBank/DDBJ databases">
        <title>Jade perch genome.</title>
        <authorList>
            <person name="Chao B."/>
        </authorList>
    </citation>
    <scope>NUCLEOTIDE SEQUENCE</scope>
    <source>
        <strain evidence="1">CB-2022</strain>
    </source>
</reference>
<sequence>MEEPLANRETEGDGGHETTHLTSSETETGSDLEIISKEIQDLKTETKDALRTIGETLRSDVKKDLDDFKQDINQQFAKVAAEQQLQSGKINEAESQIEKLELWAQEANNALIISLREQKALQDNLTDLESRSRRNNLHIYGVTEGEEGESAAKFVQDLLRRELHLPEDFNLKIQRAHRSLAQKPANGAQLRPIIVNFLEFTTKERGERHPVSDAIHQDEISLGDGNSNLRQRGGGEGGIGEARTRREDIDNRGGGRAAVTALHSDGVAAQGGIPEELHISCYVRCTVKWSPNVITKLGPSLYKRVSPRSTNGIRLLEDDIAIIFPLRTAFSVSHNMGEKVIQDFRKFRLGSRIGRRDLDNAQQASSHCLRYCRYMVDGVPGELADLRFLVDMNKLRRYPTYLKEKGYKPTTIRNMMVKHHPALQTH</sequence>